<organism evidence="4 5">
    <name type="scientific">Eisenbergiella tayi</name>
    <dbReference type="NCBI Taxonomy" id="1432052"/>
    <lineage>
        <taxon>Bacteria</taxon>
        <taxon>Bacillati</taxon>
        <taxon>Bacillota</taxon>
        <taxon>Clostridia</taxon>
        <taxon>Lachnospirales</taxon>
        <taxon>Lachnospiraceae</taxon>
        <taxon>Eisenbergiella</taxon>
    </lineage>
</organism>
<dbReference type="GO" id="GO:0003677">
    <property type="term" value="F:DNA binding"/>
    <property type="evidence" value="ECO:0007669"/>
    <property type="project" value="UniProtKB-UniRule"/>
</dbReference>
<evidence type="ECO:0000256" key="1">
    <source>
        <dbReference type="ARBA" id="ARBA00023125"/>
    </source>
</evidence>
<evidence type="ECO:0000313" key="4">
    <source>
        <dbReference type="EMBL" id="ODM06864.1"/>
    </source>
</evidence>
<evidence type="ECO:0000259" key="3">
    <source>
        <dbReference type="PROSITE" id="PS50977"/>
    </source>
</evidence>
<dbReference type="EMBL" id="MCGH01000002">
    <property type="protein sequence ID" value="ODM06864.1"/>
    <property type="molecule type" value="Genomic_DNA"/>
</dbReference>
<dbReference type="PROSITE" id="PS01081">
    <property type="entry name" value="HTH_TETR_1"/>
    <property type="match status" value="1"/>
</dbReference>
<sequence>MSRHAGSVPEETKTRLLQSAVLEFSEFGFEKASLRRICSRADVTTGALYFFFQDKGDLFGHVISPVTDRLLSLMKEHYERELSSSSFSIAKDESEDFRAAEEVFDLFFDNPAICSIILNNREHPLVCSFFDTLIQMLDCQTVQLLSQAKPPLPESSYFNDCTIHWFSHLQIDAVLHILSHNLDKPQATEQLKIMIHFMRGGFLSLLPDTKNLK</sequence>
<feature type="DNA-binding region" description="H-T-H motif" evidence="2">
    <location>
        <begin position="33"/>
        <end position="52"/>
    </location>
</feature>
<dbReference type="AlphaFoldDB" id="A0A1E3ADQ6"/>
<dbReference type="Pfam" id="PF00440">
    <property type="entry name" value="TetR_N"/>
    <property type="match status" value="1"/>
</dbReference>
<dbReference type="PROSITE" id="PS50977">
    <property type="entry name" value="HTH_TETR_2"/>
    <property type="match status" value="1"/>
</dbReference>
<dbReference type="Proteomes" id="UP000094067">
    <property type="component" value="Unassembled WGS sequence"/>
</dbReference>
<gene>
    <name evidence="4" type="primary">yttP</name>
    <name evidence="4" type="ORF">BEI61_02754</name>
</gene>
<comment type="caution">
    <text evidence="4">The sequence shown here is derived from an EMBL/GenBank/DDBJ whole genome shotgun (WGS) entry which is preliminary data.</text>
</comment>
<dbReference type="Gene3D" id="1.10.357.10">
    <property type="entry name" value="Tetracycline Repressor, domain 2"/>
    <property type="match status" value="1"/>
</dbReference>
<dbReference type="InterPro" id="IPR023772">
    <property type="entry name" value="DNA-bd_HTH_TetR-type_CS"/>
</dbReference>
<evidence type="ECO:0000256" key="2">
    <source>
        <dbReference type="PROSITE-ProRule" id="PRU00335"/>
    </source>
</evidence>
<dbReference type="PANTHER" id="PTHR43479:SF11">
    <property type="entry name" value="ACREF_ENVCD OPERON REPRESSOR-RELATED"/>
    <property type="match status" value="1"/>
</dbReference>
<dbReference type="InterPro" id="IPR001647">
    <property type="entry name" value="HTH_TetR"/>
</dbReference>
<keyword evidence="1 2" id="KW-0238">DNA-binding</keyword>
<dbReference type="InterPro" id="IPR009057">
    <property type="entry name" value="Homeodomain-like_sf"/>
</dbReference>
<protein>
    <submittedName>
        <fullName evidence="4">Putative HTH-type transcriptional regulator YttP</fullName>
    </submittedName>
</protein>
<proteinExistence type="predicted"/>
<accession>A0A1E3ADQ6</accession>
<dbReference type="SUPFAM" id="SSF46689">
    <property type="entry name" value="Homeodomain-like"/>
    <property type="match status" value="1"/>
</dbReference>
<feature type="domain" description="HTH tetR-type" evidence="3">
    <location>
        <begin position="10"/>
        <end position="70"/>
    </location>
</feature>
<evidence type="ECO:0000313" key="5">
    <source>
        <dbReference type="Proteomes" id="UP000094067"/>
    </source>
</evidence>
<dbReference type="InterPro" id="IPR050624">
    <property type="entry name" value="HTH-type_Tx_Regulator"/>
</dbReference>
<name>A0A1E3ADQ6_9FIRM</name>
<dbReference type="RefSeq" id="WP_069152661.1">
    <property type="nucleotide sequence ID" value="NZ_MCGH01000002.1"/>
</dbReference>
<reference evidence="4 5" key="1">
    <citation type="submission" date="2016-07" db="EMBL/GenBank/DDBJ databases">
        <title>Characterization of isolates of Eisenbergiella tayi derived from blood cultures, using whole genome sequencing.</title>
        <authorList>
            <person name="Burdz T."/>
            <person name="Wiebe D."/>
            <person name="Huynh C."/>
            <person name="Bernard K."/>
        </authorList>
    </citation>
    <scope>NUCLEOTIDE SEQUENCE [LARGE SCALE GENOMIC DNA]</scope>
    <source>
        <strain evidence="4 5">NML 110608</strain>
    </source>
</reference>
<dbReference type="PANTHER" id="PTHR43479">
    <property type="entry name" value="ACREF/ENVCD OPERON REPRESSOR-RELATED"/>
    <property type="match status" value="1"/>
</dbReference>